<feature type="domain" description="B-block binding subunit of TFIIIC" evidence="6">
    <location>
        <begin position="114"/>
        <end position="170"/>
    </location>
</feature>
<sequence length="915" mass="104488">MDDIISSAVEEICVQGASGIRIAELWRNLDATVSSCGFQLSIAIKKVIWGRLLAHPGLQFMSSGSILERKAVCRESLEGLERIELSIVADEHLRDSFLGLYDLKQAPHYEISHVQRRVLERLAMARNSGIIQSELAKELDIKGTNFFYVVRNLESQQLIVRQSTMVREKEIINMDNGSKGSEDFLKENVCIKDYIPAMKAICERLEAASDKVDVVSGIKSALGYRKSSGHRAWRAILSRLKYAGLVEELKAEVGGKDVPCLRLLKNFDPKYVQPKTIMHGYDRHEVVDMKYGKRGQITDQIVELPLEHRIYDMIDAEGKKGMTTLELSKRLGISSKILHKRVLVLCQRFGVVSQSEIHDKTQVYRFWTHRSKYQDPSYWSFNNCNLLLDACMVSTPSGDLVPHESSFDFGLKEELLLVDNVYSGKELVSYGARHFAEVVECEREPEAQMEEVSAMDCDVVCNSSGTIESSSLLSSPQTQRYACRMSTGFAAKREQRILEKLKNEKFLLKVELHKWLEDVEKDKPSTKDRETLDRSLKRLQDAGLCKSIIVQIPSLSNFNSLRRREAIFHSSANSSAKLPLEIYERHRSFDIQCRRPGSTNLKPDLPTADITGLRNMKRTSVRVVDKSASKIMIENGFVLSKMIRAKLLHKFLWGYLNNSPYWRSALNSSRRHGGEDGSNPADDCQFVSLDEAIKEMPLELFLQVAGVKKYIDNLEEKCKLSLRLSDLPVKQYRCFMDTQATARLSSIVYILYRLRLIQLVNNRSVQDINLLSYSLELQTYIEEPMLAVLPSNIKMSDDYCKLRHDFLLSDQLSVDKYWETLEYCFAGSDPASSQKCFPGSVVGEVTQRRSWSSARVMTTEQRMELHRRLTCGDQTKKIPFIECVKIASELNITLEQVLRFSYDKRQARFLNVLVI</sequence>
<evidence type="ECO:0000259" key="12">
    <source>
        <dbReference type="Pfam" id="PF24658"/>
    </source>
</evidence>
<feature type="domain" description="DUF7645" evidence="10">
    <location>
        <begin position="853"/>
        <end position="909"/>
    </location>
</feature>
<dbReference type="PANTHER" id="PTHR15180:SF1">
    <property type="entry name" value="GENERAL TRANSCRIPTION FACTOR 3C POLYPEPTIDE 1"/>
    <property type="match status" value="1"/>
</dbReference>
<dbReference type="InterPro" id="IPR056063">
    <property type="entry name" value="DUF7646"/>
</dbReference>
<dbReference type="InterPro" id="IPR036390">
    <property type="entry name" value="WH_DNA-bd_sf"/>
</dbReference>
<feature type="domain" description="DUF7646" evidence="11">
    <location>
        <begin position="292"/>
        <end position="372"/>
    </location>
</feature>
<evidence type="ECO:0000259" key="8">
    <source>
        <dbReference type="Pfam" id="PF24101"/>
    </source>
</evidence>
<reference evidence="13 14" key="1">
    <citation type="journal article" date="2020" name="Nat. Food">
        <title>A phased Vanilla planifolia genome enables genetic improvement of flavour and production.</title>
        <authorList>
            <person name="Hasing T."/>
            <person name="Tang H."/>
            <person name="Brym M."/>
            <person name="Khazi F."/>
            <person name="Huang T."/>
            <person name="Chambers A.H."/>
        </authorList>
    </citation>
    <scope>NUCLEOTIDE SEQUENCE [LARGE SCALE GENOMIC DNA]</scope>
    <source>
        <tissue evidence="13">Leaf</tissue>
    </source>
</reference>
<gene>
    <name evidence="13" type="ORF">HPP92_011313</name>
</gene>
<keyword evidence="4" id="KW-0804">Transcription</keyword>
<dbReference type="InterPro" id="IPR044210">
    <property type="entry name" value="Tfc3-like"/>
</dbReference>
<dbReference type="InterPro" id="IPR007309">
    <property type="entry name" value="TFIIIC_Bblock-bd"/>
</dbReference>
<dbReference type="EMBL" id="JADCNL010000005">
    <property type="protein sequence ID" value="KAG0480455.1"/>
    <property type="molecule type" value="Genomic_DNA"/>
</dbReference>
<dbReference type="Pfam" id="PF24101">
    <property type="entry name" value="WHD_GTF3C1"/>
    <property type="match status" value="1"/>
</dbReference>
<proteinExistence type="predicted"/>
<dbReference type="GO" id="GO:0003677">
    <property type="term" value="F:DNA binding"/>
    <property type="evidence" value="ECO:0007669"/>
    <property type="project" value="UniProtKB-KW"/>
</dbReference>
<evidence type="ECO:0000256" key="1">
    <source>
        <dbReference type="ARBA" id="ARBA00004123"/>
    </source>
</evidence>
<feature type="domain" description="DUF7647" evidence="12">
    <location>
        <begin position="679"/>
        <end position="852"/>
    </location>
</feature>
<feature type="domain" description="DUF7599" evidence="9">
    <location>
        <begin position="192"/>
        <end position="275"/>
    </location>
</feature>
<evidence type="ECO:0000259" key="10">
    <source>
        <dbReference type="Pfam" id="PF24655"/>
    </source>
</evidence>
<dbReference type="PANTHER" id="PTHR15180">
    <property type="entry name" value="GENERAL TRANSCRIPTION FACTOR 3C POLYPEPTIDE 1"/>
    <property type="match status" value="1"/>
</dbReference>
<dbReference type="Pfam" id="PF24658">
    <property type="entry name" value="DUF7647"/>
    <property type="match status" value="1"/>
</dbReference>
<keyword evidence="2" id="KW-0597">Phosphoprotein</keyword>
<dbReference type="Pfam" id="PF24538">
    <property type="entry name" value="DUF7599"/>
    <property type="match status" value="1"/>
</dbReference>
<evidence type="ECO:0008006" key="15">
    <source>
        <dbReference type="Google" id="ProtNLM"/>
    </source>
</evidence>
<dbReference type="InterPro" id="IPR056428">
    <property type="entry name" value="WH_GTF3C1"/>
</dbReference>
<dbReference type="GO" id="GO:0000127">
    <property type="term" value="C:transcription factor TFIIIC complex"/>
    <property type="evidence" value="ECO:0007669"/>
    <property type="project" value="InterPro"/>
</dbReference>
<dbReference type="Pfam" id="PF24655">
    <property type="entry name" value="DUF7645"/>
    <property type="match status" value="1"/>
</dbReference>
<evidence type="ECO:0000259" key="6">
    <source>
        <dbReference type="Pfam" id="PF04182"/>
    </source>
</evidence>
<evidence type="ECO:0000313" key="13">
    <source>
        <dbReference type="EMBL" id="KAG0480455.1"/>
    </source>
</evidence>
<dbReference type="Pfam" id="PF24657">
    <property type="entry name" value="DUF7646"/>
    <property type="match status" value="1"/>
</dbReference>
<evidence type="ECO:0000313" key="14">
    <source>
        <dbReference type="Proteomes" id="UP000636800"/>
    </source>
</evidence>
<dbReference type="GO" id="GO:0005634">
    <property type="term" value="C:nucleus"/>
    <property type="evidence" value="ECO:0007669"/>
    <property type="project" value="UniProtKB-SubCell"/>
</dbReference>
<dbReference type="OrthoDB" id="10027013at2759"/>
<dbReference type="InterPro" id="IPR056062">
    <property type="entry name" value="DUF7645"/>
</dbReference>
<comment type="caution">
    <text evidence="13">The sequence shown here is derived from an EMBL/GenBank/DDBJ whole genome shotgun (WGS) entry which is preliminary data.</text>
</comment>
<evidence type="ECO:0000256" key="2">
    <source>
        <dbReference type="ARBA" id="ARBA00022553"/>
    </source>
</evidence>
<accession>A0A835QVG2</accession>
<dbReference type="Pfam" id="PF23704">
    <property type="entry name" value="WHD_GTF3C1_N"/>
    <property type="match status" value="1"/>
</dbReference>
<dbReference type="InterPro" id="IPR056020">
    <property type="entry name" value="DUF7599"/>
</dbReference>
<evidence type="ECO:0000256" key="3">
    <source>
        <dbReference type="ARBA" id="ARBA00023125"/>
    </source>
</evidence>
<feature type="domain" description="General transcription factor 3C polypeptide 1 winged-helix" evidence="7">
    <location>
        <begin position="1"/>
        <end position="101"/>
    </location>
</feature>
<protein>
    <recommendedName>
        <fullName evidence="15">B-block binding subunit of TFIIIC</fullName>
    </recommendedName>
</protein>
<dbReference type="Proteomes" id="UP000636800">
    <property type="component" value="Chromosome 5"/>
</dbReference>
<evidence type="ECO:0000259" key="9">
    <source>
        <dbReference type="Pfam" id="PF24538"/>
    </source>
</evidence>
<keyword evidence="3" id="KW-0238">DNA-binding</keyword>
<dbReference type="GO" id="GO:0042791">
    <property type="term" value="P:5S class rRNA transcription by RNA polymerase III"/>
    <property type="evidence" value="ECO:0007669"/>
    <property type="project" value="TreeGrafter"/>
</dbReference>
<keyword evidence="14" id="KW-1185">Reference proteome</keyword>
<evidence type="ECO:0000256" key="5">
    <source>
        <dbReference type="ARBA" id="ARBA00023242"/>
    </source>
</evidence>
<comment type="subcellular location">
    <subcellularLocation>
        <location evidence="1">Nucleus</location>
    </subcellularLocation>
</comment>
<dbReference type="InterPro" id="IPR036388">
    <property type="entry name" value="WH-like_DNA-bd_sf"/>
</dbReference>
<dbReference type="SUPFAM" id="SSF46785">
    <property type="entry name" value="Winged helix' DNA-binding domain"/>
    <property type="match status" value="1"/>
</dbReference>
<dbReference type="AlphaFoldDB" id="A0A835QVG2"/>
<dbReference type="Gene3D" id="1.10.10.10">
    <property type="entry name" value="Winged helix-like DNA-binding domain superfamily/Winged helix DNA-binding domain"/>
    <property type="match status" value="1"/>
</dbReference>
<dbReference type="GO" id="GO:0006384">
    <property type="term" value="P:transcription initiation at RNA polymerase III promoter"/>
    <property type="evidence" value="ECO:0007669"/>
    <property type="project" value="InterPro"/>
</dbReference>
<evidence type="ECO:0000259" key="7">
    <source>
        <dbReference type="Pfam" id="PF23704"/>
    </source>
</evidence>
<evidence type="ECO:0000256" key="4">
    <source>
        <dbReference type="ARBA" id="ARBA00023163"/>
    </source>
</evidence>
<evidence type="ECO:0000259" key="11">
    <source>
        <dbReference type="Pfam" id="PF24657"/>
    </source>
</evidence>
<name>A0A835QVG2_VANPL</name>
<organism evidence="13 14">
    <name type="scientific">Vanilla planifolia</name>
    <name type="common">Vanilla</name>
    <dbReference type="NCBI Taxonomy" id="51239"/>
    <lineage>
        <taxon>Eukaryota</taxon>
        <taxon>Viridiplantae</taxon>
        <taxon>Streptophyta</taxon>
        <taxon>Embryophyta</taxon>
        <taxon>Tracheophyta</taxon>
        <taxon>Spermatophyta</taxon>
        <taxon>Magnoliopsida</taxon>
        <taxon>Liliopsida</taxon>
        <taxon>Asparagales</taxon>
        <taxon>Orchidaceae</taxon>
        <taxon>Vanilloideae</taxon>
        <taxon>Vanilleae</taxon>
        <taxon>Vanilla</taxon>
    </lineage>
</organism>
<dbReference type="InterPro" id="IPR035625">
    <property type="entry name" value="Tfc3-like_eWH"/>
</dbReference>
<dbReference type="CDD" id="cd16169">
    <property type="entry name" value="Tau138_eWH"/>
    <property type="match status" value="1"/>
</dbReference>
<dbReference type="Pfam" id="PF04182">
    <property type="entry name" value="B-block_TFIIIC"/>
    <property type="match status" value="1"/>
</dbReference>
<feature type="domain" description="GTF3C1 extended winged-helix" evidence="8">
    <location>
        <begin position="491"/>
        <end position="594"/>
    </location>
</feature>
<dbReference type="InterPro" id="IPR056467">
    <property type="entry name" value="eWH_GTF3C1"/>
</dbReference>
<dbReference type="InterPro" id="IPR056064">
    <property type="entry name" value="DUF7647"/>
</dbReference>
<keyword evidence="5" id="KW-0539">Nucleus</keyword>